<keyword evidence="5" id="KW-1185">Reference proteome</keyword>
<protein>
    <submittedName>
        <fullName evidence="4">Uncharacterized protein</fullName>
    </submittedName>
</protein>
<evidence type="ECO:0000313" key="4">
    <source>
        <dbReference type="EMBL" id="MQL71968.1"/>
    </source>
</evidence>
<feature type="signal peptide" evidence="3">
    <location>
        <begin position="1"/>
        <end position="26"/>
    </location>
</feature>
<proteinExistence type="inferred from homology"/>
<comment type="similarity">
    <text evidence="1">Belongs to the STIG1 family.</text>
</comment>
<dbReference type="InterPro" id="IPR006969">
    <property type="entry name" value="Stig-like"/>
</dbReference>
<dbReference type="OrthoDB" id="776013at2759"/>
<evidence type="ECO:0000256" key="3">
    <source>
        <dbReference type="SAM" id="SignalP"/>
    </source>
</evidence>
<evidence type="ECO:0000313" key="5">
    <source>
        <dbReference type="Proteomes" id="UP000652761"/>
    </source>
</evidence>
<keyword evidence="2 3" id="KW-0732">Signal</keyword>
<sequence length="145" mass="15139">MPGSNGNGRLSWILLFSFLVLAAVHGAERASPAALPTHSNFLRAALRGGRHGRLTCGQDPGVCLDRGRNPWGGGTCCFGRFCKDTVNDPDHCGTCGRRCGFGLACCGGQCVDVRSDPRHCGSCHLPCPDGVACSFSMCDYGGGGF</sequence>
<reference evidence="4" key="1">
    <citation type="submission" date="2017-07" db="EMBL/GenBank/DDBJ databases">
        <title>Taro Niue Genome Assembly and Annotation.</title>
        <authorList>
            <person name="Atibalentja N."/>
            <person name="Keating K."/>
            <person name="Fields C.J."/>
        </authorList>
    </citation>
    <scope>NUCLEOTIDE SEQUENCE</scope>
    <source>
        <strain evidence="4">Niue_2</strain>
        <tissue evidence="4">Leaf</tissue>
    </source>
</reference>
<dbReference type="PANTHER" id="PTHR33227:SF54">
    <property type="entry name" value="PROTEIN STIG1"/>
    <property type="match status" value="1"/>
</dbReference>
<dbReference type="Proteomes" id="UP000652761">
    <property type="component" value="Unassembled WGS sequence"/>
</dbReference>
<evidence type="ECO:0000256" key="1">
    <source>
        <dbReference type="ARBA" id="ARBA00006010"/>
    </source>
</evidence>
<dbReference type="EMBL" id="NMUH01000114">
    <property type="protein sequence ID" value="MQL71968.1"/>
    <property type="molecule type" value="Genomic_DNA"/>
</dbReference>
<evidence type="ECO:0000256" key="2">
    <source>
        <dbReference type="ARBA" id="ARBA00022729"/>
    </source>
</evidence>
<feature type="chain" id="PRO_5032984382" evidence="3">
    <location>
        <begin position="27"/>
        <end position="145"/>
    </location>
</feature>
<comment type="caution">
    <text evidence="4">The sequence shown here is derived from an EMBL/GenBank/DDBJ whole genome shotgun (WGS) entry which is preliminary data.</text>
</comment>
<organism evidence="4 5">
    <name type="scientific">Colocasia esculenta</name>
    <name type="common">Wild taro</name>
    <name type="synonym">Arum esculentum</name>
    <dbReference type="NCBI Taxonomy" id="4460"/>
    <lineage>
        <taxon>Eukaryota</taxon>
        <taxon>Viridiplantae</taxon>
        <taxon>Streptophyta</taxon>
        <taxon>Embryophyta</taxon>
        <taxon>Tracheophyta</taxon>
        <taxon>Spermatophyta</taxon>
        <taxon>Magnoliopsida</taxon>
        <taxon>Liliopsida</taxon>
        <taxon>Araceae</taxon>
        <taxon>Aroideae</taxon>
        <taxon>Colocasieae</taxon>
        <taxon>Colocasia</taxon>
    </lineage>
</organism>
<dbReference type="Pfam" id="PF04885">
    <property type="entry name" value="Stig1"/>
    <property type="match status" value="1"/>
</dbReference>
<dbReference type="PANTHER" id="PTHR33227">
    <property type="entry name" value="STIGMA-SPECIFIC STIG1-LIKE PROTEIN 3"/>
    <property type="match status" value="1"/>
</dbReference>
<dbReference type="AlphaFoldDB" id="A0A843TJN5"/>
<name>A0A843TJN5_COLES</name>
<gene>
    <name evidence="4" type="ORF">Taro_004287</name>
</gene>
<accession>A0A843TJN5</accession>